<evidence type="ECO:0000256" key="3">
    <source>
        <dbReference type="ARBA" id="ARBA00023163"/>
    </source>
</evidence>
<dbReference type="Proteomes" id="UP001597308">
    <property type="component" value="Unassembled WGS sequence"/>
</dbReference>
<dbReference type="Gene3D" id="1.20.120.530">
    <property type="entry name" value="GntR ligand-binding domain-like"/>
    <property type="match status" value="1"/>
</dbReference>
<dbReference type="InterPro" id="IPR011711">
    <property type="entry name" value="GntR_C"/>
</dbReference>
<keyword evidence="2" id="KW-0238">DNA-binding</keyword>
<dbReference type="InterPro" id="IPR008920">
    <property type="entry name" value="TF_FadR/GntR_C"/>
</dbReference>
<protein>
    <submittedName>
        <fullName evidence="5">GntR family transcriptional regulator</fullName>
    </submittedName>
</protein>
<dbReference type="RefSeq" id="WP_378800922.1">
    <property type="nucleotide sequence ID" value="NZ_JBHUER010000011.1"/>
</dbReference>
<organism evidence="5 6">
    <name type="scientific">Methylopila henanensis</name>
    <dbReference type="NCBI Taxonomy" id="873516"/>
    <lineage>
        <taxon>Bacteria</taxon>
        <taxon>Pseudomonadati</taxon>
        <taxon>Pseudomonadota</taxon>
        <taxon>Alphaproteobacteria</taxon>
        <taxon>Hyphomicrobiales</taxon>
        <taxon>Methylopilaceae</taxon>
        <taxon>Methylopila</taxon>
    </lineage>
</organism>
<dbReference type="PANTHER" id="PTHR43537:SF45">
    <property type="entry name" value="GNTR FAMILY REGULATORY PROTEIN"/>
    <property type="match status" value="1"/>
</dbReference>
<reference evidence="6" key="1">
    <citation type="journal article" date="2019" name="Int. J. Syst. Evol. Microbiol.">
        <title>The Global Catalogue of Microorganisms (GCM) 10K type strain sequencing project: providing services to taxonomists for standard genome sequencing and annotation.</title>
        <authorList>
            <consortium name="The Broad Institute Genomics Platform"/>
            <consortium name="The Broad Institute Genome Sequencing Center for Infectious Disease"/>
            <person name="Wu L."/>
            <person name="Ma J."/>
        </authorList>
    </citation>
    <scope>NUCLEOTIDE SEQUENCE [LARGE SCALE GENOMIC DNA]</scope>
    <source>
        <strain evidence="6">KCTC 23707</strain>
    </source>
</reference>
<dbReference type="InterPro" id="IPR000524">
    <property type="entry name" value="Tscrpt_reg_HTH_GntR"/>
</dbReference>
<evidence type="ECO:0000256" key="1">
    <source>
        <dbReference type="ARBA" id="ARBA00023015"/>
    </source>
</evidence>
<dbReference type="Pfam" id="PF07729">
    <property type="entry name" value="FCD"/>
    <property type="match status" value="1"/>
</dbReference>
<dbReference type="SUPFAM" id="SSF48008">
    <property type="entry name" value="GntR ligand-binding domain-like"/>
    <property type="match status" value="1"/>
</dbReference>
<feature type="domain" description="HTH gntR-type" evidence="4">
    <location>
        <begin position="1"/>
        <end position="49"/>
    </location>
</feature>
<accession>A0ABW4K948</accession>
<dbReference type="InterPro" id="IPR036388">
    <property type="entry name" value="WH-like_DNA-bd_sf"/>
</dbReference>
<dbReference type="PROSITE" id="PS50949">
    <property type="entry name" value="HTH_GNTR"/>
    <property type="match status" value="1"/>
</dbReference>
<dbReference type="SMART" id="SM00895">
    <property type="entry name" value="FCD"/>
    <property type="match status" value="1"/>
</dbReference>
<dbReference type="SUPFAM" id="SSF46785">
    <property type="entry name" value="Winged helix' DNA-binding domain"/>
    <property type="match status" value="1"/>
</dbReference>
<evidence type="ECO:0000256" key="2">
    <source>
        <dbReference type="ARBA" id="ARBA00023125"/>
    </source>
</evidence>
<evidence type="ECO:0000313" key="5">
    <source>
        <dbReference type="EMBL" id="MFD1704700.1"/>
    </source>
</evidence>
<dbReference type="PANTHER" id="PTHR43537">
    <property type="entry name" value="TRANSCRIPTIONAL REGULATOR, GNTR FAMILY"/>
    <property type="match status" value="1"/>
</dbReference>
<dbReference type="InterPro" id="IPR036390">
    <property type="entry name" value="WH_DNA-bd_sf"/>
</dbReference>
<sequence>MKPGAMISEKPLADEIHCGRTPVREALQRLRIEGYIEVHPSRGVQVSTIDVFRQFELLEVRRPLEDLMVRLAADRAVVSQRDRMIELAAEITAAAADRDRGAFLRANRAIHELLAQAAHNAILAGSIGALHGLSRRFWYAYIEDQDVFEEAARLHAATLTAAADREIEKASGRARDFLNFLEDLTRKALSERLRHT</sequence>
<keyword evidence="6" id="KW-1185">Reference proteome</keyword>
<dbReference type="EMBL" id="JBHUER010000011">
    <property type="protein sequence ID" value="MFD1704700.1"/>
    <property type="molecule type" value="Genomic_DNA"/>
</dbReference>
<gene>
    <name evidence="5" type="ORF">ACFSCV_16965</name>
</gene>
<keyword evidence="3" id="KW-0804">Transcription</keyword>
<evidence type="ECO:0000259" key="4">
    <source>
        <dbReference type="PROSITE" id="PS50949"/>
    </source>
</evidence>
<comment type="caution">
    <text evidence="5">The sequence shown here is derived from an EMBL/GenBank/DDBJ whole genome shotgun (WGS) entry which is preliminary data.</text>
</comment>
<keyword evidence="1" id="KW-0805">Transcription regulation</keyword>
<dbReference type="Gene3D" id="1.10.10.10">
    <property type="entry name" value="Winged helix-like DNA-binding domain superfamily/Winged helix DNA-binding domain"/>
    <property type="match status" value="1"/>
</dbReference>
<proteinExistence type="predicted"/>
<evidence type="ECO:0000313" key="6">
    <source>
        <dbReference type="Proteomes" id="UP001597308"/>
    </source>
</evidence>
<dbReference type="Pfam" id="PF00392">
    <property type="entry name" value="GntR"/>
    <property type="match status" value="1"/>
</dbReference>
<name>A0ABW4K948_9HYPH</name>